<dbReference type="AlphaFoldDB" id="A0A699R2A0"/>
<feature type="region of interest" description="Disordered" evidence="1">
    <location>
        <begin position="60"/>
        <end position="89"/>
    </location>
</feature>
<comment type="caution">
    <text evidence="2">The sequence shown here is derived from an EMBL/GenBank/DDBJ whole genome shotgun (WGS) entry which is preliminary data.</text>
</comment>
<evidence type="ECO:0000313" key="2">
    <source>
        <dbReference type="EMBL" id="GFC79097.1"/>
    </source>
</evidence>
<proteinExistence type="predicted"/>
<name>A0A699R2A0_TANCI</name>
<sequence>MLTGDFVKRERIVVSRRKFFVERQRIVKKRHITHMVGNTLGLTWDCDKELSGSSVDGTGSLGVIAENGGSPKIILSSKESDPSSSSSSS</sequence>
<reference evidence="2" key="1">
    <citation type="journal article" date="2019" name="Sci. Rep.">
        <title>Draft genome of Tanacetum cinerariifolium, the natural source of mosquito coil.</title>
        <authorList>
            <person name="Yamashiro T."/>
            <person name="Shiraishi A."/>
            <person name="Satake H."/>
            <person name="Nakayama K."/>
        </authorList>
    </citation>
    <scope>NUCLEOTIDE SEQUENCE</scope>
</reference>
<accession>A0A699R2A0</accession>
<evidence type="ECO:0000256" key="1">
    <source>
        <dbReference type="SAM" id="MobiDB-lite"/>
    </source>
</evidence>
<protein>
    <submittedName>
        <fullName evidence="2">Uncharacterized protein</fullName>
    </submittedName>
</protein>
<organism evidence="2">
    <name type="scientific">Tanacetum cinerariifolium</name>
    <name type="common">Dalmatian daisy</name>
    <name type="synonym">Chrysanthemum cinerariifolium</name>
    <dbReference type="NCBI Taxonomy" id="118510"/>
    <lineage>
        <taxon>Eukaryota</taxon>
        <taxon>Viridiplantae</taxon>
        <taxon>Streptophyta</taxon>
        <taxon>Embryophyta</taxon>
        <taxon>Tracheophyta</taxon>
        <taxon>Spermatophyta</taxon>
        <taxon>Magnoliopsida</taxon>
        <taxon>eudicotyledons</taxon>
        <taxon>Gunneridae</taxon>
        <taxon>Pentapetalae</taxon>
        <taxon>asterids</taxon>
        <taxon>campanulids</taxon>
        <taxon>Asterales</taxon>
        <taxon>Asteraceae</taxon>
        <taxon>Asteroideae</taxon>
        <taxon>Anthemideae</taxon>
        <taxon>Anthemidinae</taxon>
        <taxon>Tanacetum</taxon>
    </lineage>
</organism>
<gene>
    <name evidence="2" type="ORF">Tci_851067</name>
</gene>
<dbReference type="EMBL" id="BKCJ011068870">
    <property type="protein sequence ID" value="GFC79097.1"/>
    <property type="molecule type" value="Genomic_DNA"/>
</dbReference>